<dbReference type="GO" id="GO:0010181">
    <property type="term" value="F:FMN binding"/>
    <property type="evidence" value="ECO:0007669"/>
    <property type="project" value="UniProtKB-UniRule"/>
</dbReference>
<dbReference type="InterPro" id="IPR023173">
    <property type="entry name" value="NADPH_Cyt_P450_Rdtase_alpha"/>
</dbReference>
<dbReference type="AlphaFoldDB" id="A3LTK0"/>
<feature type="binding site" evidence="20">
    <location>
        <begin position="150"/>
        <end position="159"/>
    </location>
    <ligand>
        <name>FMN</name>
        <dbReference type="ChEBI" id="CHEBI:58210"/>
    </ligand>
</feature>
<evidence type="ECO:0000256" key="16">
    <source>
        <dbReference type="ARBA" id="ARBA00023136"/>
    </source>
</evidence>
<keyword evidence="9 20" id="KW-0521">NADP</keyword>
<dbReference type="SUPFAM" id="SSF52343">
    <property type="entry name" value="Ferredoxin reductase-like, C-terminal NADP-linked domain"/>
    <property type="match status" value="1"/>
</dbReference>
<dbReference type="InterPro" id="IPR017927">
    <property type="entry name" value="FAD-bd_FR_type"/>
</dbReference>
<name>A3LTK0_PICST</name>
<evidence type="ECO:0000256" key="10">
    <source>
        <dbReference type="ARBA" id="ARBA00022955"/>
    </source>
</evidence>
<evidence type="ECO:0000259" key="23">
    <source>
        <dbReference type="PROSITE" id="PS51384"/>
    </source>
</evidence>
<dbReference type="GO" id="GO:0005886">
    <property type="term" value="C:plasma membrane"/>
    <property type="evidence" value="ECO:0007669"/>
    <property type="project" value="UniProtKB-SubCell"/>
</dbReference>
<dbReference type="RefSeq" id="XP_001384111.2">
    <property type="nucleotide sequence ID" value="XM_001384074.1"/>
</dbReference>
<evidence type="ECO:0000313" key="25">
    <source>
        <dbReference type="Proteomes" id="UP000002258"/>
    </source>
</evidence>
<dbReference type="GO" id="GO:0006696">
    <property type="term" value="P:ergosterol biosynthetic process"/>
    <property type="evidence" value="ECO:0007669"/>
    <property type="project" value="UniProtKB-UniRule"/>
</dbReference>
<evidence type="ECO:0000256" key="21">
    <source>
        <dbReference type="PIRNR" id="PIRNR000208"/>
    </source>
</evidence>
<dbReference type="GO" id="GO:0003958">
    <property type="term" value="F:NADPH-hemoprotein reductase activity"/>
    <property type="evidence" value="ECO:0007669"/>
    <property type="project" value="UniProtKB-UniRule"/>
</dbReference>
<keyword evidence="18 20" id="KW-0753">Steroid metabolism</keyword>
<evidence type="ECO:0000256" key="15">
    <source>
        <dbReference type="ARBA" id="ARBA00023128"/>
    </source>
</evidence>
<accession>A3LTK0</accession>
<keyword evidence="16 20" id="KW-0472">Membrane</keyword>
<dbReference type="Gene3D" id="1.20.990.10">
    <property type="entry name" value="NADPH-cytochrome p450 Reductase, Chain A, domain 3"/>
    <property type="match status" value="1"/>
</dbReference>
<comment type="caution">
    <text evidence="20">Lacks conserved residue(s) required for the propagation of feature annotation.</text>
</comment>
<evidence type="ECO:0000256" key="20">
    <source>
        <dbReference type="HAMAP-Rule" id="MF_03212"/>
    </source>
</evidence>
<feature type="transmembrane region" description="Helical" evidence="20">
    <location>
        <begin position="6"/>
        <end position="23"/>
    </location>
</feature>
<dbReference type="EC" id="1.6.2.4" evidence="20 21"/>
<evidence type="ECO:0000313" key="24">
    <source>
        <dbReference type="EMBL" id="ABN66082.2"/>
    </source>
</evidence>
<comment type="similarity">
    <text evidence="20">Belongs to the NADPH--cytochrome P450 reductase family.</text>
</comment>
<dbReference type="eggNOG" id="KOG1158">
    <property type="taxonomic scope" value="Eukaryota"/>
</dbReference>
<dbReference type="GO" id="GO:0050660">
    <property type="term" value="F:flavin adenine dinucleotide binding"/>
    <property type="evidence" value="ECO:0007669"/>
    <property type="project" value="UniProtKB-UniRule"/>
</dbReference>
<keyword evidence="15 20" id="KW-0496">Mitochondrion</keyword>
<feature type="binding site" evidence="20">
    <location>
        <begin position="115"/>
        <end position="118"/>
    </location>
    <ligand>
        <name>FMN</name>
        <dbReference type="ChEBI" id="CHEBI:58210"/>
    </ligand>
</feature>
<dbReference type="PROSITE" id="PS51384">
    <property type="entry name" value="FAD_FR"/>
    <property type="match status" value="1"/>
</dbReference>
<dbReference type="PRINTS" id="PR00371">
    <property type="entry name" value="FPNCR"/>
</dbReference>
<dbReference type="InterPro" id="IPR008254">
    <property type="entry name" value="Flavodoxin/NO_synth"/>
</dbReference>
<dbReference type="FunFam" id="3.40.50.80:FF:000018">
    <property type="entry name" value="NADPH--cytochrome P450 reductase"/>
    <property type="match status" value="1"/>
</dbReference>
<keyword evidence="3 20" id="KW-0285">Flavoprotein</keyword>
<sequence>MALDTLDFAVILVLTVAILAYIVKTNFFSEPKSTGFLSADALAGNNLLDVIKKNNKNAVIFYGSQTGTAEDYASKLSKELSARFGLKTMTVDFSDYDLTNFDSISEDTLCFFLMATYGEGEPTDNANEFCEWLENDADTLSTLKFTVFGLGNSTYELYNAVGKKLDQQFEEKGAERFADYGEGDDGKGTLDEDFLTWKDNLFESLKNNLNLEEHELTYEPGLRLEESDFLTLADDNVSHGEPDKTYITGSGDLSKGPFDHSHPYLSPIKYTKELFNSKDRSCVHLEFDLSGSNLRYSTGDHVAIWPSNSNENILTFAKAFGLEDKLDTVFELVALDLTISIPFPTPISYGAVLRHHLEITGPVSRQFLLSIAGFAPDASSKKEVARIGNDKKAFAEEITHKSLNIADALLVISDGKPWSSVPFEFIIESISHLQPRYYSISSSSLTEKTTINVTAVVEAEKVGSQLVTGVVTNLLKNIEIEQNKTGEKPVVTYDLSGPRGKFSKFKLPIHVRKSTFKLPTNPSTPVILVGPGTGVAPLRGFVRERVNQKQNGTSVGETVLFYGCRRSDEDFLYKDEWPQYAKTLGSSFEIHTAFSRETEKKVYVQHKILEQSSKINKLLESGAFIYVCGDASRMARDVQASFAKILSQERGISEEKAGDLLRSYKTQNRYQEDVW</sequence>
<evidence type="ECO:0000256" key="12">
    <source>
        <dbReference type="ARBA" id="ARBA00023002"/>
    </source>
</evidence>
<evidence type="ECO:0000256" key="17">
    <source>
        <dbReference type="ARBA" id="ARBA00023166"/>
    </source>
</evidence>
<dbReference type="CDD" id="cd06204">
    <property type="entry name" value="CYPOR"/>
    <property type="match status" value="1"/>
</dbReference>
<dbReference type="KEGG" id="pic:PICST_77786"/>
<dbReference type="Pfam" id="PF00258">
    <property type="entry name" value="Flavodoxin_1"/>
    <property type="match status" value="1"/>
</dbReference>
<dbReference type="GO" id="GO:0003959">
    <property type="term" value="F:NADPH dehydrogenase activity"/>
    <property type="evidence" value="ECO:0007669"/>
    <property type="project" value="EnsemblFungi"/>
</dbReference>
<dbReference type="STRING" id="322104.A3LTK0"/>
<comment type="subcellular location">
    <subcellularLocation>
        <location evidence="20">Endoplasmic reticulum membrane</location>
        <topology evidence="20">Single-pass membrane protein</topology>
        <orientation evidence="20">Cytoplasmic side</orientation>
    </subcellularLocation>
    <subcellularLocation>
        <location evidence="20">Mitochondrion outer membrane</location>
        <topology evidence="20">Single-pass membrane protein</topology>
        <orientation evidence="20">Cytoplasmic side</orientation>
    </subcellularLocation>
    <subcellularLocation>
        <location evidence="20">Cell membrane</location>
        <topology evidence="20">Single-pass membrane protein</topology>
        <orientation evidence="20">Cytoplasmic side</orientation>
    </subcellularLocation>
</comment>
<comment type="similarity">
    <text evidence="20 21">In the C-terminal section; belongs to the flavoprotein pyridine nucleotide cytochrome reductase family.</text>
</comment>
<dbReference type="PROSITE" id="PS50902">
    <property type="entry name" value="FLAVODOXIN_LIKE"/>
    <property type="match status" value="1"/>
</dbReference>
<comment type="cofactor">
    <cofactor evidence="20">
        <name>FAD</name>
        <dbReference type="ChEBI" id="CHEBI:57692"/>
    </cofactor>
    <text evidence="20">Binds 1 FAD per monomer.</text>
</comment>
<dbReference type="GO" id="GO:0005829">
    <property type="term" value="C:cytosol"/>
    <property type="evidence" value="ECO:0007669"/>
    <property type="project" value="TreeGrafter"/>
</dbReference>
<comment type="cofactor">
    <cofactor evidence="20">
        <name>FMN</name>
        <dbReference type="ChEBI" id="CHEBI:58210"/>
    </cofactor>
    <text evidence="20">Binds 1 FMN per monomer.</text>
</comment>
<dbReference type="OMA" id="QKRYQRD"/>
<keyword evidence="14 20" id="KW-0443">Lipid metabolism</keyword>
<evidence type="ECO:0000256" key="5">
    <source>
        <dbReference type="ARBA" id="ARBA00022692"/>
    </source>
</evidence>
<keyword evidence="12 20" id="KW-0560">Oxidoreductase</keyword>
<gene>
    <name evidence="24" type="ORF">PICST_77786</name>
</gene>
<feature type="binding site" evidence="20">
    <location>
        <position position="280"/>
    </location>
    <ligand>
        <name>NADP(+)</name>
        <dbReference type="ChEBI" id="CHEBI:58349"/>
    </ligand>
</feature>
<feature type="binding site" evidence="20">
    <location>
        <position position="533"/>
    </location>
    <ligand>
        <name>NADP(+)</name>
        <dbReference type="ChEBI" id="CHEBI:58349"/>
    </ligand>
</feature>
<evidence type="ECO:0000256" key="4">
    <source>
        <dbReference type="ARBA" id="ARBA00022643"/>
    </source>
</evidence>
<feature type="binding site" evidence="20">
    <location>
        <position position="637"/>
    </location>
    <ligand>
        <name>NADP(+)</name>
        <dbReference type="ChEBI" id="CHEBI:58349"/>
    </ligand>
</feature>
<keyword evidence="1 20" id="KW-1003">Cell membrane</keyword>
<dbReference type="Gene3D" id="3.40.50.80">
    <property type="entry name" value="Nucleotide-binding domain of ferredoxin-NADP reductase (FNR) module"/>
    <property type="match status" value="1"/>
</dbReference>
<dbReference type="HOGENOM" id="CLU_001570_17_3_1"/>
<keyword evidence="10 20" id="KW-0752">Steroid biosynthesis</keyword>
<dbReference type="GO" id="GO:0005741">
    <property type="term" value="C:mitochondrial outer membrane"/>
    <property type="evidence" value="ECO:0007669"/>
    <property type="project" value="UniProtKB-SubCell"/>
</dbReference>
<dbReference type="EMBL" id="CP000498">
    <property type="protein sequence ID" value="ABN66082.2"/>
    <property type="molecule type" value="Genomic_DNA"/>
</dbReference>
<dbReference type="GeneID" id="4838469"/>
<comment type="catalytic activity">
    <reaction evidence="19 20 21">
        <text>2 oxidized [cytochrome P450] + NADPH = 2 reduced [cytochrome P450] + NADP(+) + H(+)</text>
        <dbReference type="Rhea" id="RHEA:24040"/>
        <dbReference type="Rhea" id="RHEA-COMP:14627"/>
        <dbReference type="Rhea" id="RHEA-COMP:14628"/>
        <dbReference type="ChEBI" id="CHEBI:15378"/>
        <dbReference type="ChEBI" id="CHEBI:55376"/>
        <dbReference type="ChEBI" id="CHEBI:57783"/>
        <dbReference type="ChEBI" id="CHEBI:58349"/>
        <dbReference type="ChEBI" id="CHEBI:60344"/>
        <dbReference type="EC" id="1.6.2.4"/>
    </reaction>
</comment>
<dbReference type="GO" id="GO:0005789">
    <property type="term" value="C:endoplasmic reticulum membrane"/>
    <property type="evidence" value="ECO:0007669"/>
    <property type="project" value="UniProtKB-SubCell"/>
</dbReference>
<feature type="domain" description="FAD-binding FR-type" evidence="23">
    <location>
        <begin position="261"/>
        <end position="505"/>
    </location>
</feature>
<dbReference type="InterPro" id="IPR001433">
    <property type="entry name" value="OxRdtase_FAD/NAD-bd"/>
</dbReference>
<evidence type="ECO:0000256" key="9">
    <source>
        <dbReference type="ARBA" id="ARBA00022857"/>
    </source>
</evidence>
<dbReference type="GO" id="GO:0050661">
    <property type="term" value="F:NADP binding"/>
    <property type="evidence" value="ECO:0007669"/>
    <property type="project" value="UniProtKB-UniRule"/>
</dbReference>
<feature type="binding site" evidence="20">
    <location>
        <begin position="64"/>
        <end position="69"/>
    </location>
    <ligand>
        <name>FMN</name>
        <dbReference type="ChEBI" id="CHEBI:58210"/>
    </ligand>
</feature>
<keyword evidence="17 20" id="KW-1207">Sterol metabolism</keyword>
<evidence type="ECO:0000256" key="2">
    <source>
        <dbReference type="ARBA" id="ARBA00022516"/>
    </source>
</evidence>
<dbReference type="FunCoup" id="A3LTK0">
    <property type="interactions" value="862"/>
</dbReference>
<dbReference type="InterPro" id="IPR039261">
    <property type="entry name" value="FNR_nucleotide-bd"/>
</dbReference>
<dbReference type="HAMAP" id="MF_03212">
    <property type="entry name" value="NCPR"/>
    <property type="match status" value="1"/>
</dbReference>
<dbReference type="InterPro" id="IPR001709">
    <property type="entry name" value="Flavoprot_Pyr_Nucl_cyt_Rdtase"/>
</dbReference>
<evidence type="ECO:0000256" key="6">
    <source>
        <dbReference type="ARBA" id="ARBA00022787"/>
    </source>
</evidence>
<dbReference type="OrthoDB" id="1856718at2759"/>
<dbReference type="PRINTS" id="PR00369">
    <property type="entry name" value="FLAVODOXIN"/>
</dbReference>
<proteinExistence type="inferred from homology"/>
<dbReference type="InParanoid" id="A3LTK0"/>
<keyword evidence="8 20" id="KW-0274">FAD</keyword>
<feature type="binding site" evidence="20">
    <location>
        <begin position="595"/>
        <end position="596"/>
    </location>
    <ligand>
        <name>NADP(+)</name>
        <dbReference type="ChEBI" id="CHEBI:58349"/>
    </ligand>
</feature>
<dbReference type="FunFam" id="2.40.30.10:FF:000100">
    <property type="entry name" value="NADPH--cytochrome P450 reductase"/>
    <property type="match status" value="1"/>
</dbReference>
<dbReference type="InterPro" id="IPR001094">
    <property type="entry name" value="Flavdoxin-like"/>
</dbReference>
<dbReference type="InterPro" id="IPR017938">
    <property type="entry name" value="Riboflavin_synthase-like_b-brl"/>
</dbReference>
<organism evidence="24 25">
    <name type="scientific">Scheffersomyces stipitis (strain ATCC 58785 / CBS 6054 / NBRC 10063 / NRRL Y-11545)</name>
    <name type="common">Yeast</name>
    <name type="synonym">Pichia stipitis</name>
    <dbReference type="NCBI Taxonomy" id="322104"/>
    <lineage>
        <taxon>Eukaryota</taxon>
        <taxon>Fungi</taxon>
        <taxon>Dikarya</taxon>
        <taxon>Ascomycota</taxon>
        <taxon>Saccharomycotina</taxon>
        <taxon>Pichiomycetes</taxon>
        <taxon>Debaryomycetaceae</taxon>
        <taxon>Scheffersomyces</taxon>
    </lineage>
</organism>
<evidence type="ECO:0000256" key="8">
    <source>
        <dbReference type="ARBA" id="ARBA00022827"/>
    </source>
</evidence>
<comment type="function">
    <text evidence="20">This enzyme is required for electron transfer from NADP to cytochrome P450 in microsomes. It can also provide electron transfer to heme oxygenase and cytochrome B5. Involved in ergosterol biosynthesis.</text>
</comment>
<evidence type="ECO:0000256" key="13">
    <source>
        <dbReference type="ARBA" id="ARBA00023011"/>
    </source>
</evidence>
<evidence type="ECO:0000256" key="7">
    <source>
        <dbReference type="ARBA" id="ARBA00022824"/>
    </source>
</evidence>
<evidence type="ECO:0000256" key="1">
    <source>
        <dbReference type="ARBA" id="ARBA00022475"/>
    </source>
</evidence>
<feature type="binding site" evidence="20">
    <location>
        <begin position="601"/>
        <end position="605"/>
    </location>
    <ligand>
        <name>NADP(+)</name>
        <dbReference type="ChEBI" id="CHEBI:58349"/>
    </ligand>
</feature>
<evidence type="ECO:0000256" key="18">
    <source>
        <dbReference type="ARBA" id="ARBA00023221"/>
    </source>
</evidence>
<keyword evidence="2 20" id="KW-0444">Lipid biosynthesis</keyword>
<keyword evidence="11 20" id="KW-1133">Transmembrane helix</keyword>
<dbReference type="FunFam" id="3.40.50.360:FF:000075">
    <property type="entry name" value="NADPH--cytochrome P450 reductase"/>
    <property type="match status" value="1"/>
</dbReference>
<dbReference type="PANTHER" id="PTHR19384:SF17">
    <property type="entry name" value="NADPH--CYTOCHROME P450 REDUCTASE"/>
    <property type="match status" value="1"/>
</dbReference>
<reference evidence="24 25" key="1">
    <citation type="journal article" date="2007" name="Nat. Biotechnol.">
        <title>Genome sequence of the lignocellulose-bioconverting and xylose-fermenting yeast Pichia stipitis.</title>
        <authorList>
            <person name="Jeffries T.W."/>
            <person name="Grigoriev I.V."/>
            <person name="Grimwood J."/>
            <person name="Laplaza J.M."/>
            <person name="Aerts A."/>
            <person name="Salamov A."/>
            <person name="Schmutz J."/>
            <person name="Lindquist E."/>
            <person name="Dehal P."/>
            <person name="Shapiro H."/>
            <person name="Jin Y.S."/>
            <person name="Passoth V."/>
            <person name="Richardson P.M."/>
        </authorList>
    </citation>
    <scope>NUCLEOTIDE SEQUENCE [LARGE SCALE GENOMIC DNA]</scope>
    <source>
        <strain evidence="25">ATCC 58785 / CBS 6054 / NBRC 10063 / NRRL Y-11545</strain>
    </source>
</reference>
<dbReference type="InterPro" id="IPR003097">
    <property type="entry name" value="CysJ-like_FAD-binding"/>
</dbReference>
<dbReference type="GO" id="GO:0009055">
    <property type="term" value="F:electron transfer activity"/>
    <property type="evidence" value="ECO:0007669"/>
    <property type="project" value="EnsemblFungi"/>
</dbReference>
<dbReference type="Gene3D" id="3.40.50.360">
    <property type="match status" value="1"/>
</dbReference>
<evidence type="ECO:0000256" key="11">
    <source>
        <dbReference type="ARBA" id="ARBA00022989"/>
    </source>
</evidence>
<dbReference type="Gene3D" id="2.40.30.10">
    <property type="entry name" value="Translation factors"/>
    <property type="match status" value="1"/>
</dbReference>
<dbReference type="PANTHER" id="PTHR19384">
    <property type="entry name" value="NITRIC OXIDE SYNTHASE-RELATED"/>
    <property type="match status" value="1"/>
</dbReference>
<feature type="binding site" evidence="20">
    <location>
        <begin position="469"/>
        <end position="472"/>
    </location>
    <ligand>
        <name>FAD</name>
        <dbReference type="ChEBI" id="CHEBI:57692"/>
    </ligand>
</feature>
<evidence type="ECO:0000256" key="3">
    <source>
        <dbReference type="ARBA" id="ARBA00022630"/>
    </source>
</evidence>
<dbReference type="FunFam" id="1.20.990.10:FF:000009">
    <property type="entry name" value="NADPH--cytochrome P450 reductase"/>
    <property type="match status" value="1"/>
</dbReference>
<dbReference type="PIRSF" id="PIRSF000208">
    <property type="entry name" value="P450R"/>
    <property type="match status" value="1"/>
</dbReference>
<keyword evidence="13 20" id="KW-0756">Sterol biosynthesis</keyword>
<feature type="domain" description="Flavodoxin-like" evidence="22">
    <location>
        <begin position="58"/>
        <end position="202"/>
    </location>
</feature>
<feature type="binding site" evidence="20">
    <location>
        <position position="675"/>
    </location>
    <ligand>
        <name>FAD</name>
        <dbReference type="ChEBI" id="CHEBI:57692"/>
    </ligand>
</feature>
<keyword evidence="6 20" id="KW-1000">Mitochondrion outer membrane</keyword>
<dbReference type="InterPro" id="IPR029039">
    <property type="entry name" value="Flavoprotein-like_sf"/>
</dbReference>
<comment type="similarity">
    <text evidence="20">In the N-terminal section; belongs to the flavodoxin family.</text>
</comment>
<protein>
    <recommendedName>
        <fullName evidence="20 21">NADPH--cytochrome P450 reductase</fullName>
        <shortName evidence="20">CPR</shortName>
        <shortName evidence="20">P450R</shortName>
        <ecNumber evidence="20 21">1.6.2.4</ecNumber>
    </recommendedName>
</protein>
<keyword evidence="5 20" id="KW-0812">Transmembrane</keyword>
<evidence type="ECO:0000259" key="22">
    <source>
        <dbReference type="PROSITE" id="PS50902"/>
    </source>
</evidence>
<dbReference type="SUPFAM" id="SSF63380">
    <property type="entry name" value="Riboflavin synthase domain-like"/>
    <property type="match status" value="1"/>
</dbReference>
<dbReference type="SUPFAM" id="SSF52218">
    <property type="entry name" value="Flavoproteins"/>
    <property type="match status" value="1"/>
</dbReference>
<dbReference type="Pfam" id="PF00667">
    <property type="entry name" value="FAD_binding_1"/>
    <property type="match status" value="1"/>
</dbReference>
<evidence type="ECO:0000256" key="14">
    <source>
        <dbReference type="ARBA" id="ARBA00023098"/>
    </source>
</evidence>
<keyword evidence="25" id="KW-1185">Reference proteome</keyword>
<dbReference type="Proteomes" id="UP000002258">
    <property type="component" value="Chromosome 4"/>
</dbReference>
<feature type="binding site" evidence="20">
    <location>
        <position position="185"/>
    </location>
    <ligand>
        <name>FMN</name>
        <dbReference type="ChEBI" id="CHEBI:58210"/>
    </ligand>
</feature>
<feature type="binding site" evidence="20">
    <location>
        <begin position="454"/>
        <end position="456"/>
    </location>
    <ligand>
        <name>FAD</name>
        <dbReference type="ChEBI" id="CHEBI:57692"/>
    </ligand>
</feature>
<dbReference type="InterPro" id="IPR023208">
    <property type="entry name" value="P450R"/>
</dbReference>
<evidence type="ECO:0000256" key="19">
    <source>
        <dbReference type="ARBA" id="ARBA00049342"/>
    </source>
</evidence>
<keyword evidence="4 20" id="KW-0288">FMN</keyword>
<feature type="binding site" evidence="20">
    <location>
        <begin position="436"/>
        <end position="439"/>
    </location>
    <ligand>
        <name>FAD</name>
        <dbReference type="ChEBI" id="CHEBI:57692"/>
    </ligand>
</feature>
<keyword evidence="7 20" id="KW-0256">Endoplasmic reticulum</keyword>
<dbReference type="Pfam" id="PF00175">
    <property type="entry name" value="NAD_binding_1"/>
    <property type="match status" value="1"/>
</dbReference>